<dbReference type="Proteomes" id="UP001370758">
    <property type="component" value="Unassembled WGS sequence"/>
</dbReference>
<proteinExistence type="predicted"/>
<feature type="region of interest" description="Disordered" evidence="1">
    <location>
        <begin position="1"/>
        <end position="48"/>
    </location>
</feature>
<name>A0AAV9VUL7_9PEZI</name>
<evidence type="ECO:0000313" key="3">
    <source>
        <dbReference type="Proteomes" id="UP001370758"/>
    </source>
</evidence>
<feature type="compositionally biased region" description="Basic and acidic residues" evidence="1">
    <location>
        <begin position="315"/>
        <end position="338"/>
    </location>
</feature>
<feature type="compositionally biased region" description="Basic and acidic residues" evidence="1">
    <location>
        <begin position="31"/>
        <end position="48"/>
    </location>
</feature>
<reference evidence="2 3" key="1">
    <citation type="submission" date="2023-08" db="EMBL/GenBank/DDBJ databases">
        <authorList>
            <person name="Palmer J.M."/>
        </authorList>
    </citation>
    <scope>NUCLEOTIDE SEQUENCE [LARGE SCALE GENOMIC DNA]</scope>
    <source>
        <strain evidence="2 3">TWF481</strain>
    </source>
</reference>
<organism evidence="2 3">
    <name type="scientific">Arthrobotrys musiformis</name>
    <dbReference type="NCBI Taxonomy" id="47236"/>
    <lineage>
        <taxon>Eukaryota</taxon>
        <taxon>Fungi</taxon>
        <taxon>Dikarya</taxon>
        <taxon>Ascomycota</taxon>
        <taxon>Pezizomycotina</taxon>
        <taxon>Orbiliomycetes</taxon>
        <taxon>Orbiliales</taxon>
        <taxon>Orbiliaceae</taxon>
        <taxon>Arthrobotrys</taxon>
    </lineage>
</organism>
<comment type="caution">
    <text evidence="2">The sequence shown here is derived from an EMBL/GenBank/DDBJ whole genome shotgun (WGS) entry which is preliminary data.</text>
</comment>
<keyword evidence="3" id="KW-1185">Reference proteome</keyword>
<sequence>MAQKRTNGDETETELPSSKRQKLKTPVNDIDESRANQEKAKQKNQENVEKVIDNHLSALAELFGIPENEEVLKNYNQSEFSERLGTAKKKSQEPSPTGANPDPVWYNDCFKKICSGRLLGIVLEKEFVAEFGRNSPNKKPRYFESIEDSTEGEGGSNHRRKSPEERRVTKKLLVKKYGDRFSKLKSEQKFRCNLQRITILVKRTNSKFSEVSELYYSTDIKSADTGAAAVDGGTDATKDASTTHMYILKLRAALPLHTTVLFKAEADKASMKRQRRTRPQSSKQPYQSPVPAESYGVAEENKTEKRRRGRTSKGKQYDEELEEKKNRRKEREAKRNGK</sequence>
<protein>
    <submittedName>
        <fullName evidence="2">Uncharacterized protein</fullName>
    </submittedName>
</protein>
<dbReference type="EMBL" id="JAVHJL010000012">
    <property type="protein sequence ID" value="KAK6495892.1"/>
    <property type="molecule type" value="Genomic_DNA"/>
</dbReference>
<feature type="compositionally biased region" description="Basic residues" evidence="1">
    <location>
        <begin position="304"/>
        <end position="313"/>
    </location>
</feature>
<evidence type="ECO:0000256" key="1">
    <source>
        <dbReference type="SAM" id="MobiDB-lite"/>
    </source>
</evidence>
<accession>A0AAV9VUL7</accession>
<feature type="region of interest" description="Disordered" evidence="1">
    <location>
        <begin position="267"/>
        <end position="338"/>
    </location>
</feature>
<evidence type="ECO:0000313" key="2">
    <source>
        <dbReference type="EMBL" id="KAK6495892.1"/>
    </source>
</evidence>
<dbReference type="AlphaFoldDB" id="A0AAV9VUL7"/>
<feature type="region of interest" description="Disordered" evidence="1">
    <location>
        <begin position="83"/>
        <end position="102"/>
    </location>
</feature>
<gene>
    <name evidence="2" type="ORF">TWF481_002937</name>
</gene>
<feature type="region of interest" description="Disordered" evidence="1">
    <location>
        <begin position="139"/>
        <end position="167"/>
    </location>
</feature>